<sequence length="914" mass="101788">MEAVLRKVQEKIQYNFRRGAGGTKFFSTAWRGEGAELHDELNSNDKERQKNAVKRVIAGMTLGRDVSHLFMDVVKLGQTTNLELKKLVYLYVLNTAKLQPGKALMAVNTFLQDTTSTSPIVRALAIRTMMCLRVDSVVEYILEPLRRAVSDDDPYVRKNAAIGIGKLFHSNAQLYEEQGFSAELLKLLQDTSGIVSSNAAAVVMEINDYGTSHITLERPHVMRLLDNLVSATEWGQVSILELVADMRIDATSFAEEIVARVTLQLNHTNPSVVMGAIKVIANHVGICSRETINTITGRINAALVSLSKNDPETQYVVCKNIHALLIIFPSLLMNNVDCFYIRYSDPPFVKMEKLRLLLKLVTTKTAPRILKELEDYSSELDITFAEEVVKSVATLAQKIDSVAEGCVKLLMDIVSKRPELLPQVVTGCKNIVRKHPKLLVLESLIVDHGAGDVIDEEARVSLIWMLGEFCDYIQNGRQIILKYVEELMSFEQPIQLAILSAVIKMFIRDPVEMEQLLNTVLETLTTQSDDPDLRDRAYAYWRLLSKGVGVENMKRIVHGHQAEITTVSSFSDAMTIADLRKSINTAAAVFGMPFHSFLPPYGFVNEDVSDDEDEDDGNVSETMLSVLQNRLRQAHRSAPSLFDTDSLFGTQKTDQPPTSLPPLVLQDGNTGISVHCQVVDGPAISIALVNRRPTSVDEPILQINRNLMGFAPGANFTQLVPSIPAGETRHVKFPLKVSEQHFDDKSTALEVAIKGRDVPPLIFKVDVPPEKMLTRTAPLDEPNFMAQWQTLDQSRETRQLLMDVGASMIASPSRRQTLERLGFLFVTSERERDKRLSCYAKVTTALGMHGLVEIALDKTFPEQSYVCLRSHHTSFVMPVVMRIIRSAFQTQQGSVPPAAGARVINASTLDDLFA</sequence>
<dbReference type="InterPro" id="IPR026739">
    <property type="entry name" value="AP_beta"/>
</dbReference>
<dbReference type="InterPro" id="IPR011989">
    <property type="entry name" value="ARM-like"/>
</dbReference>
<feature type="domain" description="Clathrin/coatomer adaptor adaptin-like N-terminal" evidence="6">
    <location>
        <begin position="35"/>
        <end position="546"/>
    </location>
</feature>
<accession>G0U789</accession>
<dbReference type="InterPro" id="IPR013041">
    <property type="entry name" value="Clathrin_app_Ig-like_sf"/>
</dbReference>
<dbReference type="InterPro" id="IPR016024">
    <property type="entry name" value="ARM-type_fold"/>
</dbReference>
<dbReference type="VEuPathDB" id="TriTrypDB:TvY486_1007920"/>
<evidence type="ECO:0000256" key="4">
    <source>
        <dbReference type="ARBA" id="ARBA00022927"/>
    </source>
</evidence>
<evidence type="ECO:0000256" key="3">
    <source>
        <dbReference type="ARBA" id="ARBA00022448"/>
    </source>
</evidence>
<dbReference type="GO" id="GO:0016192">
    <property type="term" value="P:vesicle-mediated transport"/>
    <property type="evidence" value="ECO:0007669"/>
    <property type="project" value="InterPro"/>
</dbReference>
<comment type="similarity">
    <text evidence="2">Belongs to the adaptor complexes large subunit family.</text>
</comment>
<keyword evidence="4" id="KW-0653">Protein transport</keyword>
<dbReference type="GO" id="GO:0006886">
    <property type="term" value="P:intracellular protein transport"/>
    <property type="evidence" value="ECO:0007669"/>
    <property type="project" value="InterPro"/>
</dbReference>
<dbReference type="AlphaFoldDB" id="G0U789"/>
<dbReference type="InterPro" id="IPR013037">
    <property type="entry name" value="Clathrin_b-adaptin_app_Ig-like"/>
</dbReference>
<dbReference type="SUPFAM" id="SSF49348">
    <property type="entry name" value="Clathrin adaptor appendage domain"/>
    <property type="match status" value="1"/>
</dbReference>
<dbReference type="SUPFAM" id="SSF48371">
    <property type="entry name" value="ARM repeat"/>
    <property type="match status" value="1"/>
</dbReference>
<keyword evidence="3" id="KW-0813">Transport</keyword>
<gene>
    <name evidence="7" type="ORF">TVY486_1007920</name>
</gene>
<proteinExistence type="inferred from homology"/>
<keyword evidence="5" id="KW-0472">Membrane</keyword>
<protein>
    <submittedName>
        <fullName evidence="7">Putative beta-adaptin</fullName>
    </submittedName>
</protein>
<dbReference type="PANTHER" id="PTHR11134">
    <property type="entry name" value="ADAPTOR COMPLEX SUBUNIT BETA FAMILY MEMBER"/>
    <property type="match status" value="1"/>
</dbReference>
<reference evidence="7" key="1">
    <citation type="journal article" date="2012" name="Proc. Natl. Acad. Sci. U.S.A.">
        <title>Antigenic diversity is generated by distinct evolutionary mechanisms in African trypanosome species.</title>
        <authorList>
            <person name="Jackson A.P."/>
            <person name="Berry A."/>
            <person name="Aslett M."/>
            <person name="Allison H.C."/>
            <person name="Burton P."/>
            <person name="Vavrova-Anderson J."/>
            <person name="Brown R."/>
            <person name="Browne H."/>
            <person name="Corton N."/>
            <person name="Hauser H."/>
            <person name="Gamble J."/>
            <person name="Gilderthorp R."/>
            <person name="Marcello L."/>
            <person name="McQuillan J."/>
            <person name="Otto T.D."/>
            <person name="Quail M.A."/>
            <person name="Sanders M.J."/>
            <person name="van Tonder A."/>
            <person name="Ginger M.L."/>
            <person name="Field M.C."/>
            <person name="Barry J.D."/>
            <person name="Hertz-Fowler C."/>
            <person name="Berriman M."/>
        </authorList>
    </citation>
    <scope>NUCLEOTIDE SEQUENCE</scope>
    <source>
        <strain evidence="7">Y486</strain>
    </source>
</reference>
<dbReference type="InterPro" id="IPR002553">
    <property type="entry name" value="Clathrin/coatomer_adapt-like_N"/>
</dbReference>
<dbReference type="GO" id="GO:0030117">
    <property type="term" value="C:membrane coat"/>
    <property type="evidence" value="ECO:0007669"/>
    <property type="project" value="InterPro"/>
</dbReference>
<dbReference type="Gene3D" id="2.60.40.1150">
    <property type="match status" value="1"/>
</dbReference>
<dbReference type="Pfam" id="PF01602">
    <property type="entry name" value="Adaptin_N"/>
    <property type="match status" value="1"/>
</dbReference>
<evidence type="ECO:0000259" key="6">
    <source>
        <dbReference type="Pfam" id="PF01602"/>
    </source>
</evidence>
<name>G0U789_TRYVY</name>
<organism evidence="7">
    <name type="scientific">Trypanosoma vivax (strain Y486)</name>
    <dbReference type="NCBI Taxonomy" id="1055687"/>
    <lineage>
        <taxon>Eukaryota</taxon>
        <taxon>Discoba</taxon>
        <taxon>Euglenozoa</taxon>
        <taxon>Kinetoplastea</taxon>
        <taxon>Metakinetoplastina</taxon>
        <taxon>Trypanosomatida</taxon>
        <taxon>Trypanosomatidae</taxon>
        <taxon>Trypanosoma</taxon>
        <taxon>Duttonella</taxon>
    </lineage>
</organism>
<dbReference type="EMBL" id="HE573026">
    <property type="protein sequence ID" value="CCC51746.1"/>
    <property type="molecule type" value="Genomic_DNA"/>
</dbReference>
<evidence type="ECO:0000256" key="1">
    <source>
        <dbReference type="ARBA" id="ARBA00004308"/>
    </source>
</evidence>
<evidence type="ECO:0000256" key="5">
    <source>
        <dbReference type="ARBA" id="ARBA00023136"/>
    </source>
</evidence>
<comment type="subcellular location">
    <subcellularLocation>
        <location evidence="1">Endomembrane system</location>
    </subcellularLocation>
</comment>
<evidence type="ECO:0000256" key="2">
    <source>
        <dbReference type="ARBA" id="ARBA00006613"/>
    </source>
</evidence>
<dbReference type="GO" id="GO:0012505">
    <property type="term" value="C:endomembrane system"/>
    <property type="evidence" value="ECO:0007669"/>
    <property type="project" value="UniProtKB-SubCell"/>
</dbReference>
<evidence type="ECO:0000313" key="7">
    <source>
        <dbReference type="EMBL" id="CCC51746.1"/>
    </source>
</evidence>
<dbReference type="Gene3D" id="1.25.10.10">
    <property type="entry name" value="Leucine-rich Repeat Variant"/>
    <property type="match status" value="1"/>
</dbReference>